<reference evidence="2 3" key="1">
    <citation type="submission" date="2019-09" db="EMBL/GenBank/DDBJ databases">
        <title>Genome sequence and assembly of Taibaiella sp.</title>
        <authorList>
            <person name="Chhetri G."/>
        </authorList>
    </citation>
    <scope>NUCLEOTIDE SEQUENCE [LARGE SCALE GENOMIC DNA]</scope>
    <source>
        <strain evidence="2 3">KVB11</strain>
    </source>
</reference>
<evidence type="ECO:0000256" key="1">
    <source>
        <dbReference type="SAM" id="MobiDB-lite"/>
    </source>
</evidence>
<dbReference type="RefSeq" id="WP_150031468.1">
    <property type="nucleotide sequence ID" value="NZ_VWSH01000001.1"/>
</dbReference>
<gene>
    <name evidence="2" type="ORF">F0919_04250</name>
</gene>
<proteinExistence type="predicted"/>
<sequence length="426" mass="46201">MWCSFPAMLVNNSMKYFLVLVLCLASITSMGQQTNPMFYKEILLTHKPYTLQSITEEIQTQSGISFSYNADNINPGTKIKIKGDRITVAEVLALIKKQTGISYKIISQRHIIYTAGAGKKPAAFKPKKIKHHTQRTEQDAEEPLLINEPAIATRSFRTAKTTTFTDTATDATIVVVGDSGLVANYYFGGGGSGGGGGNDETEEEEMAAPIPERKWRRGTSKSYGSDNSGAGNKTLHYLGNNLLLSPGISVDEVYYCNPTLKFGMNFIYGIASYNIGGGQNTWRYGIGGSANIDEHWSMHFVITTGQSVSKAYSIPSSIDTSVAATPLTATSKLMRYGISTHYNFGGGLAIEGGLTFNSLKTNYTSNGNPVSLSDILPAGYDADKRYPGIKPPYTLGNSYTGSSTGNTKTWLGIQLTLLYQLRFSGE</sequence>
<protein>
    <recommendedName>
        <fullName evidence="4">Secretin/TonB short N-terminal domain-containing protein</fullName>
    </recommendedName>
</protein>
<keyword evidence="3" id="KW-1185">Reference proteome</keyword>
<comment type="caution">
    <text evidence="2">The sequence shown here is derived from an EMBL/GenBank/DDBJ whole genome shotgun (WGS) entry which is preliminary data.</text>
</comment>
<dbReference type="EMBL" id="VWSH01000001">
    <property type="protein sequence ID" value="KAA5536891.1"/>
    <property type="molecule type" value="Genomic_DNA"/>
</dbReference>
<dbReference type="Proteomes" id="UP000323632">
    <property type="component" value="Unassembled WGS sequence"/>
</dbReference>
<evidence type="ECO:0000313" key="2">
    <source>
        <dbReference type="EMBL" id="KAA5536891.1"/>
    </source>
</evidence>
<evidence type="ECO:0000313" key="3">
    <source>
        <dbReference type="Proteomes" id="UP000323632"/>
    </source>
</evidence>
<organism evidence="2 3">
    <name type="scientific">Taibaiella lutea</name>
    <dbReference type="NCBI Taxonomy" id="2608001"/>
    <lineage>
        <taxon>Bacteria</taxon>
        <taxon>Pseudomonadati</taxon>
        <taxon>Bacteroidota</taxon>
        <taxon>Chitinophagia</taxon>
        <taxon>Chitinophagales</taxon>
        <taxon>Chitinophagaceae</taxon>
        <taxon>Taibaiella</taxon>
    </lineage>
</organism>
<accession>A0A5M6CNU6</accession>
<dbReference type="AlphaFoldDB" id="A0A5M6CNU6"/>
<feature type="region of interest" description="Disordered" evidence="1">
    <location>
        <begin position="193"/>
        <end position="227"/>
    </location>
</feature>
<name>A0A5M6CNU6_9BACT</name>
<evidence type="ECO:0008006" key="4">
    <source>
        <dbReference type="Google" id="ProtNLM"/>
    </source>
</evidence>